<accession>A0A413EE04</accession>
<dbReference type="PANTHER" id="PTHR34980">
    <property type="entry name" value="INNER MEMBRANE PROTEIN-RELATED-RELATED"/>
    <property type="match status" value="1"/>
</dbReference>
<dbReference type="AlphaFoldDB" id="A0A413EE04"/>
<keyword evidence="1" id="KW-1133">Transmembrane helix</keyword>
<name>A0A413EE04_VEIPA</name>
<proteinExistence type="predicted"/>
<comment type="caution">
    <text evidence="2">The sequence shown here is derived from an EMBL/GenBank/DDBJ whole genome shotgun (WGS) entry which is preliminary data.</text>
</comment>
<dbReference type="GO" id="GO:0005886">
    <property type="term" value="C:plasma membrane"/>
    <property type="evidence" value="ECO:0007669"/>
    <property type="project" value="TreeGrafter"/>
</dbReference>
<dbReference type="PANTHER" id="PTHR34980:SF2">
    <property type="entry name" value="INNER MEMBRANE PROTEIN YHAH-RELATED"/>
    <property type="match status" value="1"/>
</dbReference>
<evidence type="ECO:0000256" key="1">
    <source>
        <dbReference type="SAM" id="Phobius"/>
    </source>
</evidence>
<dbReference type="EMBL" id="JAGZMU010000002">
    <property type="protein sequence ID" value="MBS4893097.1"/>
    <property type="molecule type" value="Genomic_DNA"/>
</dbReference>
<organism evidence="2 3">
    <name type="scientific">Veillonella parvula</name>
    <name type="common">Staphylococcus parvulus</name>
    <dbReference type="NCBI Taxonomy" id="29466"/>
    <lineage>
        <taxon>Bacteria</taxon>
        <taxon>Bacillati</taxon>
        <taxon>Bacillota</taxon>
        <taxon>Negativicutes</taxon>
        <taxon>Veillonellales</taxon>
        <taxon>Veillonellaceae</taxon>
        <taxon>Veillonella</taxon>
    </lineage>
</organism>
<feature type="transmembrane region" description="Helical" evidence="1">
    <location>
        <begin position="97"/>
        <end position="116"/>
    </location>
</feature>
<dbReference type="InterPro" id="IPR008523">
    <property type="entry name" value="DUF805"/>
</dbReference>
<evidence type="ECO:0000313" key="2">
    <source>
        <dbReference type="EMBL" id="MBS4893097.1"/>
    </source>
</evidence>
<keyword evidence="1" id="KW-0812">Transmembrane</keyword>
<keyword evidence="1" id="KW-0472">Membrane</keyword>
<sequence>MSTINIYDLNYTDAFKLGIRNYANFNGRASRSEYWRFVAGVTLIQGLLGILALLCSNLGFPNYEALIDNVTVGVSLFFIVPNIAITTRRMHDIGRSGWTQLISFIPVIGFFIFLVYELRRGDERENSYGERTGYTPITPEVSKATGLEETPSRHQDWAMGIAIFIIQSIIIADIIREILWYGINGNGYM</sequence>
<dbReference type="RefSeq" id="WP_008603157.1">
    <property type="nucleotide sequence ID" value="NZ_CABKOT010000008.1"/>
</dbReference>
<protein>
    <submittedName>
        <fullName evidence="2">DUF805 domain-containing protein</fullName>
    </submittedName>
</protein>
<reference evidence="2" key="1">
    <citation type="submission" date="2021-02" db="EMBL/GenBank/DDBJ databases">
        <title>Infant gut strain persistence is associated with maternal origin, phylogeny, and functional potential including surface adhesion and iron acquisition.</title>
        <authorList>
            <person name="Lou Y.C."/>
        </authorList>
    </citation>
    <scope>NUCLEOTIDE SEQUENCE</scope>
    <source>
        <strain evidence="2">L3_108_031G1_dasL3_108_031G1_concoct_20</strain>
    </source>
</reference>
<dbReference type="Pfam" id="PF05656">
    <property type="entry name" value="DUF805"/>
    <property type="match status" value="1"/>
</dbReference>
<feature type="transmembrane region" description="Helical" evidence="1">
    <location>
        <begin position="66"/>
        <end position="85"/>
    </location>
</feature>
<evidence type="ECO:0000313" key="3">
    <source>
        <dbReference type="Proteomes" id="UP000778864"/>
    </source>
</evidence>
<gene>
    <name evidence="2" type="ORF">KHZ90_04885</name>
</gene>
<feature type="transmembrane region" description="Helical" evidence="1">
    <location>
        <begin position="37"/>
        <end position="60"/>
    </location>
</feature>
<feature type="transmembrane region" description="Helical" evidence="1">
    <location>
        <begin position="157"/>
        <end position="175"/>
    </location>
</feature>
<dbReference type="Proteomes" id="UP000778864">
    <property type="component" value="Unassembled WGS sequence"/>
</dbReference>